<dbReference type="AlphaFoldDB" id="A0A2R8AZ56"/>
<dbReference type="PANTHER" id="PTHR46889">
    <property type="entry name" value="TRANSPOSASE INSF FOR INSERTION SEQUENCE IS3B-RELATED"/>
    <property type="match status" value="1"/>
</dbReference>
<evidence type="ECO:0000313" key="2">
    <source>
        <dbReference type="EMBL" id="SPF81321.1"/>
    </source>
</evidence>
<dbReference type="PANTHER" id="PTHR46889:SF4">
    <property type="entry name" value="TRANSPOSASE INSO FOR INSERTION SEQUENCE ELEMENT IS911B-RELATED"/>
    <property type="match status" value="1"/>
</dbReference>
<name>A0A2R8AZ56_9RHOB</name>
<reference evidence="3" key="1">
    <citation type="submission" date="2018-03" db="EMBL/GenBank/DDBJ databases">
        <authorList>
            <person name="Rodrigo-Torres L."/>
            <person name="Arahal R. D."/>
            <person name="Lucena T."/>
        </authorList>
    </citation>
    <scope>NUCLEOTIDE SEQUENCE [LARGE SCALE GENOMIC DNA]</scope>
    <source>
        <strain evidence="3">CECT 8871</strain>
    </source>
</reference>
<dbReference type="InterPro" id="IPR012337">
    <property type="entry name" value="RNaseH-like_sf"/>
</dbReference>
<dbReference type="InterPro" id="IPR036397">
    <property type="entry name" value="RNaseH_sf"/>
</dbReference>
<dbReference type="GO" id="GO:0003676">
    <property type="term" value="F:nucleic acid binding"/>
    <property type="evidence" value="ECO:0007669"/>
    <property type="project" value="InterPro"/>
</dbReference>
<dbReference type="Pfam" id="PF00665">
    <property type="entry name" value="rve"/>
    <property type="match status" value="1"/>
</dbReference>
<protein>
    <recommendedName>
        <fullName evidence="1">Integrase catalytic domain-containing protein</fullName>
    </recommendedName>
</protein>
<dbReference type="NCBIfam" id="NF033516">
    <property type="entry name" value="transpos_IS3"/>
    <property type="match status" value="1"/>
</dbReference>
<dbReference type="Proteomes" id="UP000244904">
    <property type="component" value="Unassembled WGS sequence"/>
</dbReference>
<keyword evidence="3" id="KW-1185">Reference proteome</keyword>
<dbReference type="InterPro" id="IPR048020">
    <property type="entry name" value="Transpos_IS3"/>
</dbReference>
<gene>
    <name evidence="2" type="ORF">PRI8871_03144</name>
</gene>
<accession>A0A2R8AZ56</accession>
<dbReference type="InterPro" id="IPR025948">
    <property type="entry name" value="HTH-like_dom"/>
</dbReference>
<dbReference type="Pfam" id="PF13276">
    <property type="entry name" value="HTH_21"/>
    <property type="match status" value="1"/>
</dbReference>
<feature type="domain" description="Integrase catalytic" evidence="1">
    <location>
        <begin position="105"/>
        <end position="265"/>
    </location>
</feature>
<evidence type="ECO:0000259" key="1">
    <source>
        <dbReference type="PROSITE" id="PS50994"/>
    </source>
</evidence>
<dbReference type="PROSITE" id="PS50994">
    <property type="entry name" value="INTEGRASE"/>
    <property type="match status" value="1"/>
</dbReference>
<dbReference type="SUPFAM" id="SSF53098">
    <property type="entry name" value="Ribonuclease H-like"/>
    <property type="match status" value="1"/>
</dbReference>
<dbReference type="InterPro" id="IPR001584">
    <property type="entry name" value="Integrase_cat-core"/>
</dbReference>
<proteinExistence type="predicted"/>
<sequence>MNEGPSGGRSKLVQLSRSAFYYIPVGIDTDTLAMMKEIDRVFTQYPFFGSRQIAAYLRRGGKVVGRHRVRRLMAKMGLAAIYKRPRTSQPHPQHPVFPYLLRKMQIDRPNQAWCADITFVQVRNGFLYLVAIMDWATRKVLSWRLSNTMHADFCVEALNETIAKHGPPEIMNTDQGSQFTGAAWITTLTHAGVRISMDGRGRYLDNIFIERLWRSLKQEAIYLEEIADGFQARRVIKDWMAFYNTERPHSALDRQTPDDAYWAGLEERKAA</sequence>
<evidence type="ECO:0000313" key="3">
    <source>
        <dbReference type="Proteomes" id="UP000244904"/>
    </source>
</evidence>
<dbReference type="EMBL" id="OMOJ01000008">
    <property type="protein sequence ID" value="SPF81321.1"/>
    <property type="molecule type" value="Genomic_DNA"/>
</dbReference>
<organism evidence="2 3">
    <name type="scientific">Pseudoprimorskyibacter insulae</name>
    <dbReference type="NCBI Taxonomy" id="1695997"/>
    <lineage>
        <taxon>Bacteria</taxon>
        <taxon>Pseudomonadati</taxon>
        <taxon>Pseudomonadota</taxon>
        <taxon>Alphaproteobacteria</taxon>
        <taxon>Rhodobacterales</taxon>
        <taxon>Paracoccaceae</taxon>
        <taxon>Pseudoprimorskyibacter</taxon>
    </lineage>
</organism>
<dbReference type="GO" id="GO:0015074">
    <property type="term" value="P:DNA integration"/>
    <property type="evidence" value="ECO:0007669"/>
    <property type="project" value="InterPro"/>
</dbReference>
<dbReference type="InterPro" id="IPR050900">
    <property type="entry name" value="Transposase_IS3/IS150/IS904"/>
</dbReference>
<dbReference type="OrthoDB" id="9814072at2"/>
<dbReference type="Gene3D" id="3.30.420.10">
    <property type="entry name" value="Ribonuclease H-like superfamily/Ribonuclease H"/>
    <property type="match status" value="1"/>
</dbReference>